<dbReference type="Proteomes" id="UP000830375">
    <property type="component" value="Unassembled WGS sequence"/>
</dbReference>
<feature type="region of interest" description="Disordered" evidence="1">
    <location>
        <begin position="668"/>
        <end position="1099"/>
    </location>
</feature>
<feature type="transmembrane region" description="Helical" evidence="2">
    <location>
        <begin position="261"/>
        <end position="284"/>
    </location>
</feature>
<feature type="compositionally biased region" description="Polar residues" evidence="1">
    <location>
        <begin position="550"/>
        <end position="577"/>
    </location>
</feature>
<sequence length="1501" mass="166358">MGGHSFARLALMVLSVVMFIICIIFNALAGPGTGPFRNNTGAISDKYSTEITPSGWTFSIWGVIYTWLSLMHVYILSTTCRRTVYGPMYCSPSVLPYGFFITWIINMLLNISWLFLWDREVMIAAFIFLALIAFTNYLLIFFSCYGLKQYGAWLNKYHKVDLWCIRILVQNGIATYTTWTTIATLINFTVVLRYDAGMTRADAATVSLSILLIEAICWFIVENFVFENHLRYILTVYPVVIVALSGNMTKNFKSADPSRNGIFIAFLLGLACTLFAVKVLLVIWRHIKRPLYRVASMPIDVYCCGVVVNHSAALGGSISLRHQDLPNCLNKEECNVSGEWRSATRHGHVGIETENRTICRFMSFTGGYTFSLTKGGHDVPVSSEFKIDKIFTLREIDNLFDDIDADSELGLPLLSPLPKSTGVNSEKKSESSSEPEKMKASSKQVPKDTLIHENGIQEDEMIDKESPFKEIAPIKTSSPINLATERDETVDGVRPVADPLLFVEDEEPIGGDLSKASCTQQSEPVKDSLCGDSESLASPPERLEFRKTSKSNAGSLSSTKPAKTTKMSEQATQSSPPETKEDLTMDKDPSQLPPESEPKLEEVEQCKNQVVEDPGRGLSFQHKLKKALMPKSTCSRKQAAVPGPSPADLEEDFMILDDEAPVLFVIPRKAEVSRNKRPVPADTAKKNLLTEPNSIDQLSQSETDMTTQHGKDAKKNKAQIESGKQKTKGKRGRASKKSAKDSVTHDSVEDGADLVTEMPEERVSDQSSSQTVQGHKTVPTGKKRAKSKAPEPAELSDKDETNTGGSQELPVPESRATKKSLKSSKQERPRPKAKKETNKDTAEADPHPTKSNKKRKNDKKEETASKTKKQTSKQRIELEQIDPSCEEQEHEPLPALNEREEEQTTAVNKQSHKKNTVDPGKKQKRKERKSVEPKAEDPPTIASDISSDSPMCCKRRRKPPGEWWLTSPNESTTEPQPKQVLDTSQGPKASTKTSTKQAAAGDSEETQPIRPVQGNQKKQKTLNVLDSAKKKIAGGDGHNTGAEQKTAKKKGGRRKPKSAVTQPQEASPGEEAGACPNENDVEISPEFCSPNRKHSVLPGEKRVFDWVYSRETGSAQKQTSSSFRKPDSSVPDNAPQKRQRKAPSNWWEAQQSQEPADVLPTPCSPPPQKSKLTSTPLRGVSNKDRNSMKSQKTKNHAKNLKRNIINTPKSIKRSLASMNAIFASEKTENVVKTGLRCRKQGRRNLLHSLEDQSDHSSENMAQSDDQLQGNGRASFGFTSGVTVEPSGTRNKTSIRVSSGPNTLSDVDVAFRSGPSSMLELQRHEEDDDIDLPSSRMMLSSRVTAHVRQAPRVLAQCDLCGPPLQPIVLEEEDWNNLHEWFSHLWPPASKDGRVISPDDFHWHSHGGRAMGHVVDLQSQSFSHGKILLGSFMKKPSQVDLDTVSVFSVISSCVRVDIDGVKSVYNSGQVFMIPSGQMYSIQNLCQEPAVLIYHRTQSNDTQS</sequence>
<feature type="compositionally biased region" description="Basic and acidic residues" evidence="1">
    <location>
        <begin position="425"/>
        <end position="446"/>
    </location>
</feature>
<protein>
    <recommendedName>
        <fullName evidence="3">Mif2/CENP-C cupin domain-containing protein</fullName>
    </recommendedName>
</protein>
<dbReference type="PANTHER" id="PTHR33802:SF4">
    <property type="entry name" value="SI:DKEY-29D8.3"/>
    <property type="match status" value="1"/>
</dbReference>
<feature type="transmembrane region" description="Helical" evidence="2">
    <location>
        <begin position="203"/>
        <end position="226"/>
    </location>
</feature>
<feature type="transmembrane region" description="Helical" evidence="2">
    <location>
        <begin position="122"/>
        <end position="147"/>
    </location>
</feature>
<dbReference type="InterPro" id="IPR011051">
    <property type="entry name" value="RmlC_Cupin_sf"/>
</dbReference>
<dbReference type="InterPro" id="IPR014710">
    <property type="entry name" value="RmlC-like_jellyroll"/>
</dbReference>
<evidence type="ECO:0000256" key="2">
    <source>
        <dbReference type="SAM" id="Phobius"/>
    </source>
</evidence>
<dbReference type="Pfam" id="PF11699">
    <property type="entry name" value="CENP-C_C"/>
    <property type="match status" value="1"/>
</dbReference>
<organism evidence="4 5">
    <name type="scientific">Labeo rohita</name>
    <name type="common">Indian major carp</name>
    <name type="synonym">Cyprinus rohita</name>
    <dbReference type="NCBI Taxonomy" id="84645"/>
    <lineage>
        <taxon>Eukaryota</taxon>
        <taxon>Metazoa</taxon>
        <taxon>Chordata</taxon>
        <taxon>Craniata</taxon>
        <taxon>Vertebrata</taxon>
        <taxon>Euteleostomi</taxon>
        <taxon>Actinopterygii</taxon>
        <taxon>Neopterygii</taxon>
        <taxon>Teleostei</taxon>
        <taxon>Ostariophysi</taxon>
        <taxon>Cypriniformes</taxon>
        <taxon>Cyprinidae</taxon>
        <taxon>Labeoninae</taxon>
        <taxon>Labeonini</taxon>
        <taxon>Labeo</taxon>
    </lineage>
</organism>
<keyword evidence="5" id="KW-1185">Reference proteome</keyword>
<feature type="compositionally biased region" description="Basic residues" evidence="1">
    <location>
        <begin position="1191"/>
        <end position="1201"/>
    </location>
</feature>
<feature type="transmembrane region" description="Helical" evidence="2">
    <location>
        <begin position="9"/>
        <end position="29"/>
    </location>
</feature>
<feature type="compositionally biased region" description="Basic residues" evidence="1">
    <location>
        <begin position="725"/>
        <end position="737"/>
    </location>
</feature>
<gene>
    <name evidence="4" type="ORF">H4Q32_020199</name>
</gene>
<feature type="region of interest" description="Disordered" evidence="1">
    <location>
        <begin position="414"/>
        <end position="446"/>
    </location>
</feature>
<feature type="compositionally biased region" description="Basic and acidic residues" evidence="1">
    <location>
        <begin position="824"/>
        <end position="848"/>
    </location>
</feature>
<feature type="domain" description="Mif2/CENP-C cupin" evidence="3">
    <location>
        <begin position="1415"/>
        <end position="1491"/>
    </location>
</feature>
<dbReference type="Gene3D" id="2.60.120.10">
    <property type="entry name" value="Jelly Rolls"/>
    <property type="match status" value="1"/>
</dbReference>
<dbReference type="PANTHER" id="PTHR33802">
    <property type="entry name" value="SI:CH211-161H7.5-RELATED"/>
    <property type="match status" value="1"/>
</dbReference>
<feature type="compositionally biased region" description="Basic residues" evidence="1">
    <location>
        <begin position="1047"/>
        <end position="1057"/>
    </location>
</feature>
<feature type="transmembrane region" description="Helical" evidence="2">
    <location>
        <begin position="56"/>
        <end position="76"/>
    </location>
</feature>
<feature type="compositionally biased region" description="Polar residues" evidence="1">
    <location>
        <begin position="765"/>
        <end position="774"/>
    </location>
</feature>
<feature type="compositionally biased region" description="Polar residues" evidence="1">
    <location>
        <begin position="1258"/>
        <end position="1304"/>
    </location>
</feature>
<evidence type="ECO:0000256" key="1">
    <source>
        <dbReference type="SAM" id="MobiDB-lite"/>
    </source>
</evidence>
<feature type="compositionally biased region" description="Basic and acidic residues" evidence="1">
    <location>
        <begin position="788"/>
        <end position="801"/>
    </location>
</feature>
<accession>A0ABQ8LER3</accession>
<evidence type="ECO:0000313" key="5">
    <source>
        <dbReference type="Proteomes" id="UP000830375"/>
    </source>
</evidence>
<feature type="compositionally biased region" description="Basic and acidic residues" evidence="1">
    <location>
        <begin position="578"/>
        <end position="589"/>
    </location>
</feature>
<keyword evidence="2" id="KW-1133">Transmembrane helix</keyword>
<keyword evidence="2" id="KW-0472">Membrane</keyword>
<reference evidence="4 5" key="1">
    <citation type="submission" date="2022-01" db="EMBL/GenBank/DDBJ databases">
        <title>A high-quality chromosome-level genome assembly of rohu carp, Labeo rohita.</title>
        <authorList>
            <person name="Arick M.A. II"/>
            <person name="Hsu C.-Y."/>
            <person name="Magbanua Z."/>
            <person name="Pechanova O."/>
            <person name="Grover C."/>
            <person name="Miller E."/>
            <person name="Thrash A."/>
            <person name="Ezzel L."/>
            <person name="Alam S."/>
            <person name="Benzie J."/>
            <person name="Hamilton M."/>
            <person name="Karsi A."/>
            <person name="Lawrence M.L."/>
            <person name="Peterson D.G."/>
        </authorList>
    </citation>
    <scope>NUCLEOTIDE SEQUENCE [LARGE SCALE GENOMIC DNA]</scope>
    <source>
        <strain evidence="5">BAU-BD-2019</strain>
        <tissue evidence="4">Blood</tissue>
    </source>
</reference>
<dbReference type="SUPFAM" id="SSF51182">
    <property type="entry name" value="RmlC-like cupins"/>
    <property type="match status" value="1"/>
</dbReference>
<comment type="caution">
    <text evidence="4">The sequence shown here is derived from an EMBL/GenBank/DDBJ whole genome shotgun (WGS) entry which is preliminary data.</text>
</comment>
<dbReference type="EMBL" id="JACTAM010000024">
    <property type="protein sequence ID" value="KAI2649009.1"/>
    <property type="molecule type" value="Genomic_DNA"/>
</dbReference>
<evidence type="ECO:0000313" key="4">
    <source>
        <dbReference type="EMBL" id="KAI2649009.1"/>
    </source>
</evidence>
<feature type="compositionally biased region" description="Polar residues" evidence="1">
    <location>
        <begin position="1111"/>
        <end position="1123"/>
    </location>
</feature>
<name>A0ABQ8LER3_LABRO</name>
<feature type="compositionally biased region" description="Basic and acidic residues" evidence="1">
    <location>
        <begin position="738"/>
        <end position="748"/>
    </location>
</feature>
<proteinExistence type="predicted"/>
<keyword evidence="2" id="KW-0812">Transmembrane</keyword>
<feature type="transmembrane region" description="Helical" evidence="2">
    <location>
        <begin position="232"/>
        <end position="249"/>
    </location>
</feature>
<feature type="region of interest" description="Disordered" evidence="1">
    <location>
        <begin position="1250"/>
        <end position="1308"/>
    </location>
</feature>
<feature type="compositionally biased region" description="Polar residues" evidence="1">
    <location>
        <begin position="1013"/>
        <end position="1024"/>
    </location>
</feature>
<feature type="compositionally biased region" description="Polar residues" evidence="1">
    <location>
        <begin position="690"/>
        <end position="708"/>
    </location>
</feature>
<feature type="compositionally biased region" description="Low complexity" evidence="1">
    <location>
        <begin position="988"/>
        <end position="1000"/>
    </location>
</feature>
<feature type="compositionally biased region" description="Polar residues" evidence="1">
    <location>
        <begin position="966"/>
        <end position="987"/>
    </location>
</feature>
<feature type="region of interest" description="Disordered" evidence="1">
    <location>
        <begin position="1111"/>
        <end position="1203"/>
    </location>
</feature>
<feature type="region of interest" description="Disordered" evidence="1">
    <location>
        <begin position="497"/>
        <end position="602"/>
    </location>
</feature>
<dbReference type="InterPro" id="IPR025974">
    <property type="entry name" value="Mif2/CENP-C_cupin"/>
</dbReference>
<feature type="transmembrane region" description="Helical" evidence="2">
    <location>
        <begin position="97"/>
        <end position="116"/>
    </location>
</feature>
<evidence type="ECO:0000259" key="3">
    <source>
        <dbReference type="Pfam" id="PF11699"/>
    </source>
</evidence>